<dbReference type="EMBL" id="MN740916">
    <property type="protein sequence ID" value="QHU17596.1"/>
    <property type="molecule type" value="Genomic_DNA"/>
</dbReference>
<proteinExistence type="predicted"/>
<dbReference type="InterPro" id="IPR001253">
    <property type="entry name" value="TIF_eIF-1A"/>
</dbReference>
<feature type="compositionally biased region" description="Acidic residues" evidence="1">
    <location>
        <begin position="170"/>
        <end position="183"/>
    </location>
</feature>
<dbReference type="InterPro" id="IPR006196">
    <property type="entry name" value="RNA-binding_domain_S1_IF1"/>
</dbReference>
<sequence>MVKNKIGGKNTKRGARKNMNDSTTVRKLRFINPEIKEEHYGIVSKIIGNGQVHVICDDGKERLCMVRYKFSGRNKSSNLILNGSWVIIGLRSWETTQTNKLEKCDLLEIYSHVEKTKLIQECSTNLSALLKHEQGLHGEDIDDSIQFSNEINNIIDDASSVNANPIEVNHDDDDDDDIDFDEI</sequence>
<feature type="region of interest" description="Disordered" evidence="1">
    <location>
        <begin position="162"/>
        <end position="183"/>
    </location>
</feature>
<dbReference type="PANTHER" id="PTHR21668">
    <property type="entry name" value="EIF-1A"/>
    <property type="match status" value="1"/>
</dbReference>
<name>A0A6C0KK97_9ZZZZ</name>
<dbReference type="Gene3D" id="2.40.50.140">
    <property type="entry name" value="Nucleic acid-binding proteins"/>
    <property type="match status" value="1"/>
</dbReference>
<organism evidence="3">
    <name type="scientific">viral metagenome</name>
    <dbReference type="NCBI Taxonomy" id="1070528"/>
    <lineage>
        <taxon>unclassified sequences</taxon>
        <taxon>metagenomes</taxon>
        <taxon>organismal metagenomes</taxon>
    </lineage>
</organism>
<evidence type="ECO:0000256" key="1">
    <source>
        <dbReference type="SAM" id="MobiDB-lite"/>
    </source>
</evidence>
<feature type="domain" description="S1-like" evidence="2">
    <location>
        <begin position="26"/>
        <end position="111"/>
    </location>
</feature>
<dbReference type="PROSITE" id="PS50832">
    <property type="entry name" value="S1_IF1_TYPE"/>
    <property type="match status" value="1"/>
</dbReference>
<dbReference type="SUPFAM" id="SSF50249">
    <property type="entry name" value="Nucleic acid-binding proteins"/>
    <property type="match status" value="1"/>
</dbReference>
<evidence type="ECO:0000259" key="2">
    <source>
        <dbReference type="PROSITE" id="PS50832"/>
    </source>
</evidence>
<accession>A0A6C0KK97</accession>
<dbReference type="AlphaFoldDB" id="A0A6C0KK97"/>
<dbReference type="PROSITE" id="PS00018">
    <property type="entry name" value="EF_HAND_1"/>
    <property type="match status" value="1"/>
</dbReference>
<dbReference type="InterPro" id="IPR012340">
    <property type="entry name" value="NA-bd_OB-fold"/>
</dbReference>
<reference evidence="3" key="1">
    <citation type="journal article" date="2020" name="Nature">
        <title>Giant virus diversity and host interactions through global metagenomics.</title>
        <authorList>
            <person name="Schulz F."/>
            <person name="Roux S."/>
            <person name="Paez-Espino D."/>
            <person name="Jungbluth S."/>
            <person name="Walsh D.A."/>
            <person name="Denef V.J."/>
            <person name="McMahon K.D."/>
            <person name="Konstantinidis K.T."/>
            <person name="Eloe-Fadrosh E.A."/>
            <person name="Kyrpides N.C."/>
            <person name="Woyke T."/>
        </authorList>
    </citation>
    <scope>NUCLEOTIDE SEQUENCE</scope>
    <source>
        <strain evidence="3">GVMAG-S-3300012919-55</strain>
    </source>
</reference>
<dbReference type="InterPro" id="IPR018247">
    <property type="entry name" value="EF_Hand_1_Ca_BS"/>
</dbReference>
<dbReference type="GO" id="GO:0003743">
    <property type="term" value="F:translation initiation factor activity"/>
    <property type="evidence" value="ECO:0007669"/>
    <property type="project" value="InterPro"/>
</dbReference>
<dbReference type="GO" id="GO:0003723">
    <property type="term" value="F:RNA binding"/>
    <property type="evidence" value="ECO:0007669"/>
    <property type="project" value="InterPro"/>
</dbReference>
<evidence type="ECO:0000313" key="3">
    <source>
        <dbReference type="EMBL" id="QHU17596.1"/>
    </source>
</evidence>
<protein>
    <recommendedName>
        <fullName evidence="2">S1-like domain-containing protein</fullName>
    </recommendedName>
</protein>